<feature type="compositionally biased region" description="Polar residues" evidence="1">
    <location>
        <begin position="61"/>
        <end position="75"/>
    </location>
</feature>
<evidence type="ECO:0000313" key="3">
    <source>
        <dbReference type="Proteomes" id="UP001234581"/>
    </source>
</evidence>
<protein>
    <submittedName>
        <fullName evidence="2">Uncharacterized protein</fullName>
    </submittedName>
</protein>
<feature type="region of interest" description="Disordered" evidence="1">
    <location>
        <begin position="1"/>
        <end position="76"/>
    </location>
</feature>
<comment type="caution">
    <text evidence="2">The sequence shown here is derived from an EMBL/GenBank/DDBJ whole genome shotgun (WGS) entry which is preliminary data.</text>
</comment>
<feature type="region of interest" description="Disordered" evidence="1">
    <location>
        <begin position="97"/>
        <end position="116"/>
    </location>
</feature>
<feature type="compositionally biased region" description="Basic and acidic residues" evidence="1">
    <location>
        <begin position="18"/>
        <end position="31"/>
    </location>
</feature>
<feature type="compositionally biased region" description="Low complexity" evidence="1">
    <location>
        <begin position="1"/>
        <end position="16"/>
    </location>
</feature>
<keyword evidence="3" id="KW-1185">Reference proteome</keyword>
<evidence type="ECO:0000313" key="2">
    <source>
        <dbReference type="EMBL" id="KAJ8651272.1"/>
    </source>
</evidence>
<dbReference type="AlphaFoldDB" id="A0AAD7URH4"/>
<dbReference type="RefSeq" id="XP_058336187.1">
    <property type="nucleotide sequence ID" value="XM_058493044.1"/>
</dbReference>
<dbReference type="GeneID" id="83220499"/>
<accession>A0AAD7URH4</accession>
<gene>
    <name evidence="2" type="ORF">O0I10_013242</name>
</gene>
<reference evidence="2 3" key="1">
    <citation type="submission" date="2023-03" db="EMBL/GenBank/DDBJ databases">
        <title>Genome sequence of Lichtheimia ornata CBS 291.66.</title>
        <authorList>
            <person name="Mohabir J.T."/>
            <person name="Shea T.P."/>
            <person name="Kurbessoian T."/>
            <person name="Berby B."/>
            <person name="Fontaine J."/>
            <person name="Livny J."/>
            <person name="Gnirke A."/>
            <person name="Stajich J.E."/>
            <person name="Cuomo C.A."/>
        </authorList>
    </citation>
    <scope>NUCLEOTIDE SEQUENCE [LARGE SCALE GENOMIC DNA]</scope>
    <source>
        <strain evidence="2">CBS 291.66</strain>
    </source>
</reference>
<evidence type="ECO:0000256" key="1">
    <source>
        <dbReference type="SAM" id="MobiDB-lite"/>
    </source>
</evidence>
<feature type="compositionally biased region" description="Low complexity" evidence="1">
    <location>
        <begin position="37"/>
        <end position="60"/>
    </location>
</feature>
<organism evidence="2 3">
    <name type="scientific">Lichtheimia ornata</name>
    <dbReference type="NCBI Taxonomy" id="688661"/>
    <lineage>
        <taxon>Eukaryota</taxon>
        <taxon>Fungi</taxon>
        <taxon>Fungi incertae sedis</taxon>
        <taxon>Mucoromycota</taxon>
        <taxon>Mucoromycotina</taxon>
        <taxon>Mucoromycetes</taxon>
        <taxon>Mucorales</taxon>
        <taxon>Lichtheimiaceae</taxon>
        <taxon>Lichtheimia</taxon>
    </lineage>
</organism>
<dbReference type="EMBL" id="JARTCD010000357">
    <property type="protein sequence ID" value="KAJ8651272.1"/>
    <property type="molecule type" value="Genomic_DNA"/>
</dbReference>
<dbReference type="Proteomes" id="UP001234581">
    <property type="component" value="Unassembled WGS sequence"/>
</dbReference>
<name>A0AAD7URH4_9FUNG</name>
<proteinExistence type="predicted"/>
<sequence>MTNRTTRSSSSNQGQDQDNDREQTPQDNQREEDTDMPQTPQQDNQASQSQGPQQEPQESQDTSQGNESKHASSTIHADVDTILVLLNQRVEQTARELLKAQDKSKEEHDVAMRQHK</sequence>